<dbReference type="SUPFAM" id="SSF46955">
    <property type="entry name" value="Putative DNA-binding domain"/>
    <property type="match status" value="2"/>
</dbReference>
<proteinExistence type="predicted"/>
<dbReference type="InterPro" id="IPR000551">
    <property type="entry name" value="MerR-type_HTH_dom"/>
</dbReference>
<dbReference type="Pfam" id="PF00376">
    <property type="entry name" value="MerR"/>
    <property type="match status" value="1"/>
</dbReference>
<evidence type="ECO:0000313" key="3">
    <source>
        <dbReference type="EMBL" id="PWV77859.1"/>
    </source>
</evidence>
<comment type="caution">
    <text evidence="3">The sequence shown here is derived from an EMBL/GenBank/DDBJ whole genome shotgun (WGS) entry which is preliminary data.</text>
</comment>
<gene>
    <name evidence="3" type="ORF">DFR69_103459</name>
</gene>
<dbReference type="GO" id="GO:0003677">
    <property type="term" value="F:DNA binding"/>
    <property type="evidence" value="ECO:0007669"/>
    <property type="project" value="UniProtKB-KW"/>
</dbReference>
<evidence type="ECO:0000313" key="4">
    <source>
        <dbReference type="Proteomes" id="UP000246410"/>
    </source>
</evidence>
<evidence type="ECO:0000256" key="1">
    <source>
        <dbReference type="ARBA" id="ARBA00023125"/>
    </source>
</evidence>
<dbReference type="SMART" id="SM00422">
    <property type="entry name" value="HTH_MERR"/>
    <property type="match status" value="2"/>
</dbReference>
<dbReference type="Proteomes" id="UP000246410">
    <property type="component" value="Unassembled WGS sequence"/>
</dbReference>
<organism evidence="3 4">
    <name type="scientific">Nocardia neocaledoniensis</name>
    <dbReference type="NCBI Taxonomy" id="236511"/>
    <lineage>
        <taxon>Bacteria</taxon>
        <taxon>Bacillati</taxon>
        <taxon>Actinomycetota</taxon>
        <taxon>Actinomycetes</taxon>
        <taxon>Mycobacteriales</taxon>
        <taxon>Nocardiaceae</taxon>
        <taxon>Nocardia</taxon>
    </lineage>
</organism>
<dbReference type="GO" id="GO:0003700">
    <property type="term" value="F:DNA-binding transcription factor activity"/>
    <property type="evidence" value="ECO:0007669"/>
    <property type="project" value="InterPro"/>
</dbReference>
<sequence>MWNLHSPVGRTVDVARRAGYSVQQVRNLERDGVLPPADRTAGGHRVYREIHVHSALAYRGLAAALGPVAAKRLLRIVHAGPRARALAALDEAHAGLHGERVDLALARTAAEAIATEEITDVRATDAMNIAELAAALGIRTSTLRHWDAEGLVVPDRSTAKGTARQYTPAQVRDARIVHQLRRAGYRIPQIRAIMPEFRRDTADVRRALSARDAALTARSLALLEAAAPLAELLGQGAGDSAVLPPRGMAGNPSLR</sequence>
<dbReference type="RefSeq" id="WP_110037555.1">
    <property type="nucleotide sequence ID" value="NZ_QGTL01000003.1"/>
</dbReference>
<dbReference type="InterPro" id="IPR047057">
    <property type="entry name" value="MerR_fam"/>
</dbReference>
<feature type="domain" description="HTH merR-type" evidence="2">
    <location>
        <begin position="14"/>
        <end position="49"/>
    </location>
</feature>
<evidence type="ECO:0000259" key="2">
    <source>
        <dbReference type="PROSITE" id="PS50937"/>
    </source>
</evidence>
<dbReference type="Gene3D" id="1.10.1660.10">
    <property type="match status" value="2"/>
</dbReference>
<keyword evidence="1 3" id="KW-0238">DNA-binding</keyword>
<dbReference type="Pfam" id="PF13411">
    <property type="entry name" value="MerR_1"/>
    <property type="match status" value="1"/>
</dbReference>
<dbReference type="AlphaFoldDB" id="A0A317NRI0"/>
<protein>
    <submittedName>
        <fullName evidence="3">DNA-binding transcriptional MerR regulator</fullName>
    </submittedName>
</protein>
<dbReference type="PANTHER" id="PTHR30204:SF93">
    <property type="entry name" value="HTH MERR-TYPE DOMAIN-CONTAINING PROTEIN"/>
    <property type="match status" value="1"/>
</dbReference>
<reference evidence="3 4" key="1">
    <citation type="submission" date="2018-05" db="EMBL/GenBank/DDBJ databases">
        <title>Genomic Encyclopedia of Type Strains, Phase IV (KMG-IV): sequencing the most valuable type-strain genomes for metagenomic binning, comparative biology and taxonomic classification.</title>
        <authorList>
            <person name="Goeker M."/>
        </authorList>
    </citation>
    <scope>NUCLEOTIDE SEQUENCE [LARGE SCALE GENOMIC DNA]</scope>
    <source>
        <strain evidence="3 4">DSM 44717</strain>
    </source>
</reference>
<dbReference type="PANTHER" id="PTHR30204">
    <property type="entry name" value="REDOX-CYCLING DRUG-SENSING TRANSCRIPTIONAL ACTIVATOR SOXR"/>
    <property type="match status" value="1"/>
</dbReference>
<dbReference type="PROSITE" id="PS50937">
    <property type="entry name" value="HTH_MERR_2"/>
    <property type="match status" value="2"/>
</dbReference>
<name>A0A317NRI0_9NOCA</name>
<feature type="domain" description="HTH merR-type" evidence="2">
    <location>
        <begin position="126"/>
        <end position="196"/>
    </location>
</feature>
<keyword evidence="4" id="KW-1185">Reference proteome</keyword>
<accession>A0A317NRI0</accession>
<dbReference type="InterPro" id="IPR009061">
    <property type="entry name" value="DNA-bd_dom_put_sf"/>
</dbReference>
<dbReference type="EMBL" id="QGTL01000003">
    <property type="protein sequence ID" value="PWV77859.1"/>
    <property type="molecule type" value="Genomic_DNA"/>
</dbReference>